<organism evidence="2 3">
    <name type="scientific">Natronomonas moolapensis (strain DSM 18674 / CECT 7526 / JCM 14361 / 8.8.11)</name>
    <dbReference type="NCBI Taxonomy" id="268739"/>
    <lineage>
        <taxon>Archaea</taxon>
        <taxon>Methanobacteriati</taxon>
        <taxon>Methanobacteriota</taxon>
        <taxon>Stenosarchaea group</taxon>
        <taxon>Halobacteria</taxon>
        <taxon>Halobacteriales</taxon>
        <taxon>Natronomonadaceae</taxon>
        <taxon>Natronomonas</taxon>
    </lineage>
</organism>
<sequence>MTRGTRTIRTVVFVALIASFVLLAAAAAPSVAAETGTDPAAYEYDGADLLIDGPVTRSGGTVTLTLDDTAAETDAVRFELGADHADFEIAAVTDETTADVGIALEKTDDAVTVTLTDLSGASGATTEIDVGVDLTATASVAGRAHEYDSTPVATVTTDETGSGLVGAPAVHATVDPSAEIGFDADVLNKDISNGYVPVWSHSRFIIEFSEKPVTAETGDNINLSVNPDVIQPGDEDGIGVYDVWEGATLDQNISKLEVSTSSGSNVLNGHNDQITITIHTVDDEPKIISDEAIAVWVQLGIETEPMIQAADRYRNTDLFTVDVEGEGNAELTDNNDVRTETPVVLDIYPGEPNDEGFDLGVESGAEFGIGEGRSLPIDGLEDRHGNTIPNATFEFVIEGPESRHVREGVRTSTDGTAGIRLDGSGVLGVPLGAFDLSATVTDVPGPATPTETTEADRTESVSGLAMYPDNVSVATTTAYSDFDADGGATIEVAVDLGVPDDVIGRVDVELRRESGDGALTFAPGTGSPTPTDPWETTGYDGDGRLGRANAWVIERDLTAADFDDGVRRYVLDADSAARYDVAAAVMPHKSVLDPDPSKVETSLATDPGGANRDTTPIVATGPIAHVSDVSIRGDREFVGTDTEEGGAVEIDLGGFEDAGGRTVTNTDEAVEVAFGGAGGGTVTPASAEGSAATRVDPTAIDSGTADVGGEATVELGVAGGTQRVPSGVTLVHRAIQRPDGAWRAGSLSQPASVYVDADGRRDVVQWNPETGTYEGFVADGTGDAIDADRIDHEDLHRGFYAYADGGGLRIGFEYVTTADGSIGTESVELGPGWHLASSNYDVSSHPSRGLAADANWVDGFDRGGFTVWSDDRTERLHDGTDGIDVDGRSEPIDHDEAYWIEVDDSGSTPVRRVVSPTFSESDGGDE</sequence>
<reference evidence="2 3" key="1">
    <citation type="journal article" date="2013" name="Genome Announc.">
        <title>Genome of the haloarchaeon Natronomonas moolapensis, a neutrophilic member of a previously haloalkaliphilic genus.</title>
        <authorList>
            <person name="Dyall-Smith M.L."/>
            <person name="Pfeiffer F."/>
            <person name="Oberwinkler T."/>
            <person name="Klee K."/>
            <person name="Rampp M."/>
            <person name="Palm P."/>
            <person name="Gross K."/>
            <person name="Schuster S.C."/>
            <person name="Oesterhelt D."/>
        </authorList>
    </citation>
    <scope>NUCLEOTIDE SEQUENCE [LARGE SCALE GENOMIC DNA]</scope>
    <source>
        <strain evidence="3">DSM 18674 / JCM 14361 / 8.8.11</strain>
    </source>
</reference>
<dbReference type="RefSeq" id="WP_015410190.1">
    <property type="nucleotide sequence ID" value="NC_020388.1"/>
</dbReference>
<feature type="region of interest" description="Disordered" evidence="1">
    <location>
        <begin position="903"/>
        <end position="926"/>
    </location>
</feature>
<keyword evidence="3" id="KW-1185">Reference proteome</keyword>
<evidence type="ECO:0000256" key="1">
    <source>
        <dbReference type="SAM" id="MobiDB-lite"/>
    </source>
</evidence>
<name>M1XSV7_NATM8</name>
<evidence type="ECO:0000313" key="3">
    <source>
        <dbReference type="Proteomes" id="UP000011867"/>
    </source>
</evidence>
<evidence type="ECO:0000313" key="2">
    <source>
        <dbReference type="EMBL" id="CCQ37447.1"/>
    </source>
</evidence>
<dbReference type="HOGENOM" id="CLU_315390_0_0_2"/>
<dbReference type="OrthoDB" id="380372at2157"/>
<proteinExistence type="predicted"/>
<dbReference type="STRING" id="268739.Nmlp_3317"/>
<accession>M1XSV7</accession>
<dbReference type="EMBL" id="HF582854">
    <property type="protein sequence ID" value="CCQ37447.1"/>
    <property type="molecule type" value="Genomic_DNA"/>
</dbReference>
<dbReference type="Proteomes" id="UP000011867">
    <property type="component" value="Chromosome"/>
</dbReference>
<dbReference type="GeneID" id="14651805"/>
<protein>
    <submittedName>
        <fullName evidence="2">Probable secreted glycoprotein</fullName>
    </submittedName>
</protein>
<feature type="region of interest" description="Disordered" evidence="1">
    <location>
        <begin position="592"/>
        <end position="615"/>
    </location>
</feature>
<dbReference type="AlphaFoldDB" id="M1XSV7"/>
<gene>
    <name evidence="2" type="ordered locus">Nmlp_3317</name>
</gene>
<dbReference type="KEGG" id="nmo:Nmlp_3317"/>